<name>A0A8J4EFJ6_9ACTN</name>
<evidence type="ECO:0000256" key="6">
    <source>
        <dbReference type="RuleBase" id="RU361157"/>
    </source>
</evidence>
<dbReference type="EMBL" id="BOPH01000073">
    <property type="protein sequence ID" value="GIJ70152.1"/>
    <property type="molecule type" value="Genomic_DNA"/>
</dbReference>
<dbReference type="GO" id="GO:0046677">
    <property type="term" value="P:response to antibiotic"/>
    <property type="evidence" value="ECO:0007669"/>
    <property type="project" value="UniProtKB-KW"/>
</dbReference>
<evidence type="ECO:0000256" key="2">
    <source>
        <dbReference type="ARBA" id="ARBA00022692"/>
    </source>
</evidence>
<organism evidence="8 9">
    <name type="scientific">Virgisporangium ochraceum</name>
    <dbReference type="NCBI Taxonomy" id="65505"/>
    <lineage>
        <taxon>Bacteria</taxon>
        <taxon>Bacillati</taxon>
        <taxon>Actinomycetota</taxon>
        <taxon>Actinomycetes</taxon>
        <taxon>Micromonosporales</taxon>
        <taxon>Micromonosporaceae</taxon>
        <taxon>Virgisporangium</taxon>
    </lineage>
</organism>
<feature type="transmembrane region" description="Helical" evidence="6">
    <location>
        <begin position="237"/>
        <end position="260"/>
    </location>
</feature>
<evidence type="ECO:0000256" key="3">
    <source>
        <dbReference type="ARBA" id="ARBA00022989"/>
    </source>
</evidence>
<dbReference type="GO" id="GO:0140359">
    <property type="term" value="F:ABC-type transporter activity"/>
    <property type="evidence" value="ECO:0007669"/>
    <property type="project" value="InterPro"/>
</dbReference>
<feature type="transmembrane region" description="Helical" evidence="6">
    <location>
        <begin position="21"/>
        <end position="40"/>
    </location>
</feature>
<keyword evidence="6" id="KW-0813">Transport</keyword>
<proteinExistence type="inferred from homology"/>
<dbReference type="InterPro" id="IPR013525">
    <property type="entry name" value="ABC2_TM"/>
</dbReference>
<dbReference type="GO" id="GO:0043190">
    <property type="term" value="C:ATP-binding cassette (ABC) transporter complex"/>
    <property type="evidence" value="ECO:0007669"/>
    <property type="project" value="InterPro"/>
</dbReference>
<comment type="similarity">
    <text evidence="6">Belongs to the ABC-2 integral membrane protein family.</text>
</comment>
<keyword evidence="2 6" id="KW-0812">Transmembrane</keyword>
<dbReference type="RefSeq" id="WP_203930060.1">
    <property type="nucleotide sequence ID" value="NZ_BOPH01000073.1"/>
</dbReference>
<evidence type="ECO:0000256" key="5">
    <source>
        <dbReference type="ARBA" id="ARBA00023251"/>
    </source>
</evidence>
<keyword evidence="5" id="KW-0046">Antibiotic resistance</keyword>
<evidence type="ECO:0000256" key="1">
    <source>
        <dbReference type="ARBA" id="ARBA00004141"/>
    </source>
</evidence>
<dbReference type="InterPro" id="IPR000412">
    <property type="entry name" value="ABC_2_transport"/>
</dbReference>
<dbReference type="PRINTS" id="PR00164">
    <property type="entry name" value="ABC2TRNSPORT"/>
</dbReference>
<dbReference type="Pfam" id="PF12698">
    <property type="entry name" value="ABC2_membrane_3"/>
    <property type="match status" value="1"/>
</dbReference>
<dbReference type="InterPro" id="IPR047817">
    <property type="entry name" value="ABC2_TM_bact-type"/>
</dbReference>
<dbReference type="PANTHER" id="PTHR43027">
    <property type="entry name" value="DOXORUBICIN RESISTANCE ABC TRANSPORTER PERMEASE PROTEIN DRRC-RELATED"/>
    <property type="match status" value="1"/>
</dbReference>
<evidence type="ECO:0000256" key="4">
    <source>
        <dbReference type="ARBA" id="ARBA00023136"/>
    </source>
</evidence>
<sequence length="354" mass="38088">MLGLRSLSRAMLLGFVRDRAALFFTIFFPLMFLLLFGGLFKDSGVAKVDVLQIGAVPVLDSLPADARTELDKVMSVERRDDAASALKAVRDGDVAAAVEQRGDEVVLHFSMADQVRAGTVRSIFNSLVESANLSLSGVPPKFSLDVVQVEDESLETIQFITPGLLGWAIATGATFGAALTLVTWREKKLLRRLRLAPVSPAAVVAARVGISLVIAFAQTALFIGVASLPYFGLKLTAYWWMAIPLIMAGTLAFLSIGLLAGSWARTQESASAIVNIIVLPMAFLSGSFFPLDNAPGWLRAVSEVFPLKHLNNAMLDVMVRGRTPEVVLPEIGILLGFAVVLTAISAKLFKWDSV</sequence>
<evidence type="ECO:0000259" key="7">
    <source>
        <dbReference type="PROSITE" id="PS51012"/>
    </source>
</evidence>
<feature type="domain" description="ABC transmembrane type-2" evidence="7">
    <location>
        <begin position="117"/>
        <end position="352"/>
    </location>
</feature>
<keyword evidence="4 6" id="KW-0472">Membrane</keyword>
<dbReference type="PANTHER" id="PTHR43027:SF2">
    <property type="entry name" value="TRANSPORT PERMEASE PROTEIN"/>
    <property type="match status" value="1"/>
</dbReference>
<comment type="subcellular location">
    <subcellularLocation>
        <location evidence="6">Cell membrane</location>
        <topology evidence="6">Multi-pass membrane protein</topology>
    </subcellularLocation>
    <subcellularLocation>
        <location evidence="1">Membrane</location>
        <topology evidence="1">Multi-pass membrane protein</topology>
    </subcellularLocation>
</comment>
<evidence type="ECO:0000313" key="9">
    <source>
        <dbReference type="Proteomes" id="UP000635606"/>
    </source>
</evidence>
<dbReference type="InterPro" id="IPR052902">
    <property type="entry name" value="ABC-2_transporter"/>
</dbReference>
<feature type="transmembrane region" description="Helical" evidence="6">
    <location>
        <begin position="331"/>
        <end position="349"/>
    </location>
</feature>
<dbReference type="AlphaFoldDB" id="A0A8J4EFJ6"/>
<dbReference type="PROSITE" id="PS51012">
    <property type="entry name" value="ABC_TM2"/>
    <property type="match status" value="1"/>
</dbReference>
<feature type="transmembrane region" description="Helical" evidence="6">
    <location>
        <begin position="272"/>
        <end position="291"/>
    </location>
</feature>
<feature type="transmembrane region" description="Helical" evidence="6">
    <location>
        <begin position="204"/>
        <end position="231"/>
    </location>
</feature>
<evidence type="ECO:0000313" key="8">
    <source>
        <dbReference type="EMBL" id="GIJ70152.1"/>
    </source>
</evidence>
<accession>A0A8J4EFJ6</accession>
<protein>
    <recommendedName>
        <fullName evidence="6">Transport permease protein</fullName>
    </recommendedName>
</protein>
<comment type="caution">
    <text evidence="8">The sequence shown here is derived from an EMBL/GenBank/DDBJ whole genome shotgun (WGS) entry which is preliminary data.</text>
</comment>
<keyword evidence="3 6" id="KW-1133">Transmembrane helix</keyword>
<keyword evidence="9" id="KW-1185">Reference proteome</keyword>
<keyword evidence="6" id="KW-1003">Cell membrane</keyword>
<gene>
    <name evidence="8" type="ORF">Voc01_050690</name>
</gene>
<dbReference type="Proteomes" id="UP000635606">
    <property type="component" value="Unassembled WGS sequence"/>
</dbReference>
<reference evidence="8" key="1">
    <citation type="submission" date="2021-01" db="EMBL/GenBank/DDBJ databases">
        <title>Whole genome shotgun sequence of Virgisporangium ochraceum NBRC 16418.</title>
        <authorList>
            <person name="Komaki H."/>
            <person name="Tamura T."/>
        </authorList>
    </citation>
    <scope>NUCLEOTIDE SEQUENCE</scope>
    <source>
        <strain evidence="8">NBRC 16418</strain>
    </source>
</reference>
<feature type="transmembrane region" description="Helical" evidence="6">
    <location>
        <begin position="164"/>
        <end position="184"/>
    </location>
</feature>